<dbReference type="PROSITE" id="PS50157">
    <property type="entry name" value="ZINC_FINGER_C2H2_2"/>
    <property type="match status" value="5"/>
</dbReference>
<gene>
    <name evidence="10" type="ORF">Fcan01_18973</name>
</gene>
<reference evidence="10 11" key="1">
    <citation type="submission" date="2015-12" db="EMBL/GenBank/DDBJ databases">
        <title>The genome of Folsomia candida.</title>
        <authorList>
            <person name="Faddeeva A."/>
            <person name="Derks M.F."/>
            <person name="Anvar Y."/>
            <person name="Smit S."/>
            <person name="Van Straalen N."/>
            <person name="Roelofs D."/>
        </authorList>
    </citation>
    <scope>NUCLEOTIDE SEQUENCE [LARGE SCALE GENOMIC DNA]</scope>
    <source>
        <strain evidence="10 11">VU population</strain>
        <tissue evidence="10">Whole body</tissue>
    </source>
</reference>
<dbReference type="InterPro" id="IPR013087">
    <property type="entry name" value="Znf_C2H2_type"/>
</dbReference>
<feature type="domain" description="C2H2-type" evidence="9">
    <location>
        <begin position="717"/>
        <end position="745"/>
    </location>
</feature>
<dbReference type="Proteomes" id="UP000198287">
    <property type="component" value="Unassembled WGS sequence"/>
</dbReference>
<accession>A0A226DN47</accession>
<dbReference type="GO" id="GO:0005634">
    <property type="term" value="C:nucleus"/>
    <property type="evidence" value="ECO:0007669"/>
    <property type="project" value="UniProtKB-SubCell"/>
</dbReference>
<dbReference type="PROSITE" id="PS00028">
    <property type="entry name" value="ZINC_FINGER_C2H2_1"/>
    <property type="match status" value="2"/>
</dbReference>
<sequence length="864" mass="96907">MQLVFKVEHYFQECCLQQASGQPTPLSRDDDCSHPQSLSVSWLGGPGQEGSVAQFQAVSPSPFGNPPHPPGETTTPFGPNPPPQQPFEATPGPYNYWESHRTPTTTGGHTGHPTTTLGHTGPPTTTGGLTGHSTTCPGHTGPPTTTGGLTGHPTTTGSHTGPPTSIFQKSRATLRFKPKICLSETKLTNNLWVRHEVKNFANDNFLPLKTEGNYSSPEVTSFCSICAESGANLRPLAHQEMEILAKFVLNQEQISLISQTEDHPPIFCCKICSSVILSLAKLTTQIENITISLRAVISSRNGLFNKGRNDSKISEWSHEIAANNVSNASNNDVDQQLNEVEEEFTVKVEPIEDDDDDPCKITRDPLSLECEDSNLANSESAYVCKICQPNVPFTKKDHLVRHLKNKNIHPDVSHDAFPGQFYNILADKPVSRRARGNLSWKCLQATEAKVKNRGLKPLLSGKFACKLCGTKFARDQDLLRHLRYIPIFPMTVRPHQKEQSANQQRHVELIHFPDKTSCPYGCETQIDSEADWVTHLEGCDSPKMRTESQSVCPYCPRVFRNVFLKMEHRLRIHPANTYSCSTCGRIFTRKAVLDHHLCTITSEINHLNSKAESKYVCTFCTPNVTFSAAKNYMVHMRNKNIHPDIAAAHVSESKKFSCKICGVKFSRKSYLVRHMKNTNLHPDASDPNKISDPHHQKLIPFVKSEQRFTSHVNRITRKCTRCPRLFTSAVVLQKHITQCHQAPKARESHACDMCSKTFSRKWNFHLHVELTHFSDKTSCPYGCEIKIDSEADWVTHLEGCDSPKMNTESDNVCKFCYAVFRNPLLRLEHHVRQHPDKAYFCSICGTGLTRQSALQKHADICKYL</sequence>
<dbReference type="OrthoDB" id="6432771at2759"/>
<dbReference type="GO" id="GO:0008270">
    <property type="term" value="F:zinc ion binding"/>
    <property type="evidence" value="ECO:0007669"/>
    <property type="project" value="UniProtKB-KW"/>
</dbReference>
<feature type="domain" description="C2H2-type" evidence="9">
    <location>
        <begin position="463"/>
        <end position="500"/>
    </location>
</feature>
<dbReference type="EMBL" id="LNIX01000016">
    <property type="protein sequence ID" value="OXA46274.1"/>
    <property type="molecule type" value="Genomic_DNA"/>
</dbReference>
<comment type="caution">
    <text evidence="10">The sequence shown here is derived from an EMBL/GenBank/DDBJ whole genome shotgun (WGS) entry which is preliminary data.</text>
</comment>
<dbReference type="PANTHER" id="PTHR24394">
    <property type="entry name" value="ZINC FINGER PROTEIN"/>
    <property type="match status" value="1"/>
</dbReference>
<dbReference type="InterPro" id="IPR036236">
    <property type="entry name" value="Znf_C2H2_sf"/>
</dbReference>
<dbReference type="SMART" id="SM00355">
    <property type="entry name" value="ZnF_C2H2"/>
    <property type="match status" value="10"/>
</dbReference>
<evidence type="ECO:0000313" key="11">
    <source>
        <dbReference type="Proteomes" id="UP000198287"/>
    </source>
</evidence>
<protein>
    <submittedName>
        <fullName evidence="10">Zinc finger and SCAN domain-containing protein 10</fullName>
    </submittedName>
</protein>
<evidence type="ECO:0000256" key="1">
    <source>
        <dbReference type="ARBA" id="ARBA00004123"/>
    </source>
</evidence>
<dbReference type="Pfam" id="PF00096">
    <property type="entry name" value="zf-C2H2"/>
    <property type="match status" value="1"/>
</dbReference>
<feature type="region of interest" description="Disordered" evidence="8">
    <location>
        <begin position="20"/>
        <end position="89"/>
    </location>
</feature>
<dbReference type="GO" id="GO:0000981">
    <property type="term" value="F:DNA-binding transcription factor activity, RNA polymerase II-specific"/>
    <property type="evidence" value="ECO:0007669"/>
    <property type="project" value="TreeGrafter"/>
</dbReference>
<keyword evidence="6" id="KW-0539">Nucleus</keyword>
<keyword evidence="11" id="KW-1185">Reference proteome</keyword>
<organism evidence="10 11">
    <name type="scientific">Folsomia candida</name>
    <name type="common">Springtail</name>
    <dbReference type="NCBI Taxonomy" id="158441"/>
    <lineage>
        <taxon>Eukaryota</taxon>
        <taxon>Metazoa</taxon>
        <taxon>Ecdysozoa</taxon>
        <taxon>Arthropoda</taxon>
        <taxon>Hexapoda</taxon>
        <taxon>Collembola</taxon>
        <taxon>Entomobryomorpha</taxon>
        <taxon>Isotomoidea</taxon>
        <taxon>Isotomidae</taxon>
        <taxon>Proisotominae</taxon>
        <taxon>Folsomia</taxon>
    </lineage>
</organism>
<evidence type="ECO:0000259" key="9">
    <source>
        <dbReference type="PROSITE" id="PS50157"/>
    </source>
</evidence>
<proteinExistence type="predicted"/>
<evidence type="ECO:0000256" key="8">
    <source>
        <dbReference type="SAM" id="MobiDB-lite"/>
    </source>
</evidence>
<evidence type="ECO:0000256" key="5">
    <source>
        <dbReference type="ARBA" id="ARBA00022833"/>
    </source>
</evidence>
<evidence type="ECO:0000256" key="4">
    <source>
        <dbReference type="ARBA" id="ARBA00022771"/>
    </source>
</evidence>
<feature type="domain" description="C2H2-type" evidence="9">
    <location>
        <begin position="749"/>
        <end position="777"/>
    </location>
</feature>
<dbReference type="AlphaFoldDB" id="A0A226DN47"/>
<evidence type="ECO:0000256" key="2">
    <source>
        <dbReference type="ARBA" id="ARBA00022723"/>
    </source>
</evidence>
<keyword evidence="4 7" id="KW-0863">Zinc-finger</keyword>
<keyword evidence="5" id="KW-0862">Zinc</keyword>
<evidence type="ECO:0000256" key="7">
    <source>
        <dbReference type="PROSITE-ProRule" id="PRU00042"/>
    </source>
</evidence>
<evidence type="ECO:0000313" key="10">
    <source>
        <dbReference type="EMBL" id="OXA46274.1"/>
    </source>
</evidence>
<keyword evidence="3" id="KW-0677">Repeat</keyword>
<keyword evidence="2" id="KW-0479">Metal-binding</keyword>
<evidence type="ECO:0000256" key="6">
    <source>
        <dbReference type="ARBA" id="ARBA00023242"/>
    </source>
</evidence>
<comment type="subcellular location">
    <subcellularLocation>
        <location evidence="1">Nucleus</location>
    </subcellularLocation>
</comment>
<name>A0A226DN47_FOLCA</name>
<dbReference type="Gene3D" id="3.30.160.60">
    <property type="entry name" value="Classic Zinc Finger"/>
    <property type="match status" value="5"/>
</dbReference>
<dbReference type="SUPFAM" id="SSF57667">
    <property type="entry name" value="beta-beta-alpha zinc fingers"/>
    <property type="match status" value="4"/>
</dbReference>
<feature type="domain" description="C2H2-type" evidence="9">
    <location>
        <begin position="578"/>
        <end position="611"/>
    </location>
</feature>
<dbReference type="PANTHER" id="PTHR24394:SF44">
    <property type="entry name" value="ZINC FINGER PROTEIN 271-LIKE"/>
    <property type="match status" value="1"/>
</dbReference>
<feature type="region of interest" description="Disordered" evidence="8">
    <location>
        <begin position="102"/>
        <end position="122"/>
    </location>
</feature>
<feature type="domain" description="C2H2-type" evidence="9">
    <location>
        <begin position="656"/>
        <end position="686"/>
    </location>
</feature>
<evidence type="ECO:0000256" key="3">
    <source>
        <dbReference type="ARBA" id="ARBA00022737"/>
    </source>
</evidence>